<dbReference type="Proteomes" id="UP000799291">
    <property type="component" value="Unassembled WGS sequence"/>
</dbReference>
<gene>
    <name evidence="1" type="ORF">K458DRAFT_415982</name>
</gene>
<reference evidence="1" key="1">
    <citation type="journal article" date="2020" name="Stud. Mycol.">
        <title>101 Dothideomycetes genomes: a test case for predicting lifestyles and emergence of pathogens.</title>
        <authorList>
            <person name="Haridas S."/>
            <person name="Albert R."/>
            <person name="Binder M."/>
            <person name="Bloem J."/>
            <person name="Labutti K."/>
            <person name="Salamov A."/>
            <person name="Andreopoulos B."/>
            <person name="Baker S."/>
            <person name="Barry K."/>
            <person name="Bills G."/>
            <person name="Bluhm B."/>
            <person name="Cannon C."/>
            <person name="Castanera R."/>
            <person name="Culley D."/>
            <person name="Daum C."/>
            <person name="Ezra D."/>
            <person name="Gonzalez J."/>
            <person name="Henrissat B."/>
            <person name="Kuo A."/>
            <person name="Liang C."/>
            <person name="Lipzen A."/>
            <person name="Lutzoni F."/>
            <person name="Magnuson J."/>
            <person name="Mondo S."/>
            <person name="Nolan M."/>
            <person name="Ohm R."/>
            <person name="Pangilinan J."/>
            <person name="Park H.-J."/>
            <person name="Ramirez L."/>
            <person name="Alfaro M."/>
            <person name="Sun H."/>
            <person name="Tritt A."/>
            <person name="Yoshinaga Y."/>
            <person name="Zwiers L.-H."/>
            <person name="Turgeon B."/>
            <person name="Goodwin S."/>
            <person name="Spatafora J."/>
            <person name="Crous P."/>
            <person name="Grigoriev I."/>
        </authorList>
    </citation>
    <scope>NUCLEOTIDE SEQUENCE</scope>
    <source>
        <strain evidence="1">CBS 122367</strain>
    </source>
</reference>
<name>A0A6G1J7T7_9PLEO</name>
<keyword evidence="2" id="KW-1185">Reference proteome</keyword>
<dbReference type="AlphaFoldDB" id="A0A6G1J7T7"/>
<evidence type="ECO:0000313" key="2">
    <source>
        <dbReference type="Proteomes" id="UP000799291"/>
    </source>
</evidence>
<dbReference type="EMBL" id="MU005576">
    <property type="protein sequence ID" value="KAF2686624.1"/>
    <property type="molecule type" value="Genomic_DNA"/>
</dbReference>
<evidence type="ECO:0000313" key="1">
    <source>
        <dbReference type="EMBL" id="KAF2686624.1"/>
    </source>
</evidence>
<dbReference type="OrthoDB" id="3140657at2759"/>
<organism evidence="1 2">
    <name type="scientific">Lentithecium fluviatile CBS 122367</name>
    <dbReference type="NCBI Taxonomy" id="1168545"/>
    <lineage>
        <taxon>Eukaryota</taxon>
        <taxon>Fungi</taxon>
        <taxon>Dikarya</taxon>
        <taxon>Ascomycota</taxon>
        <taxon>Pezizomycotina</taxon>
        <taxon>Dothideomycetes</taxon>
        <taxon>Pleosporomycetidae</taxon>
        <taxon>Pleosporales</taxon>
        <taxon>Massarineae</taxon>
        <taxon>Lentitheciaceae</taxon>
        <taxon>Lentithecium</taxon>
    </lineage>
</organism>
<sequence>MPVWSTSELDEIIEGYEPLFDLDRSWWDCFKRLPELVNLYGVALIFDRHGGDAPDINGFTNDFDILQDRKERLEVRRDLFKLLGPNIRELSIRHFQEWPGAMIDKQDVALHKRVLGQLQSLRMNIVHEQTGLESGGDKEPRGRRFMVMF</sequence>
<accession>A0A6G1J7T7</accession>
<protein>
    <submittedName>
        <fullName evidence="1">Uncharacterized protein</fullName>
    </submittedName>
</protein>
<proteinExistence type="predicted"/>